<dbReference type="PANTHER" id="PTHR43685">
    <property type="entry name" value="GLYCOSYLTRANSFERASE"/>
    <property type="match status" value="1"/>
</dbReference>
<evidence type="ECO:0000259" key="4">
    <source>
        <dbReference type="Pfam" id="PF00535"/>
    </source>
</evidence>
<sequence>MPAYNAEATIARAVETTLAALPRDAELCVADDASQDGTLAVLEELAGRDRRVVVYPAAGNAGVAVTLNRLLAVSGSEYIARMDADDAVLPWRFHAGVGLLAAGRADAVFATVVNTGPGRRIVPAVPLPISPEAMPLALLLRNPVAHSTLVARRDVVEAAGGYPLVPSEDYDLWLGLAGRGHALRRLAAPATLYRRHPNQDTADARWVHQAARNPEPAAAHSELSVRQLGRDFGVYELLRRRVRDAAEAGALRGFLQRVGEEAARLRGTDRVLVRRFCAAVEKTRLG</sequence>
<keyword evidence="6" id="KW-1185">Reference proteome</keyword>
<keyword evidence="3" id="KW-0808">Transferase</keyword>
<organism evidence="5 6">
    <name type="scientific">Arthrobacter deserti</name>
    <dbReference type="NCBI Taxonomy" id="1742687"/>
    <lineage>
        <taxon>Bacteria</taxon>
        <taxon>Bacillati</taxon>
        <taxon>Actinomycetota</taxon>
        <taxon>Actinomycetes</taxon>
        <taxon>Micrococcales</taxon>
        <taxon>Micrococcaceae</taxon>
        <taxon>Arthrobacter</taxon>
    </lineage>
</organism>
<evidence type="ECO:0000256" key="3">
    <source>
        <dbReference type="ARBA" id="ARBA00022679"/>
    </source>
</evidence>
<dbReference type="InterPro" id="IPR029044">
    <property type="entry name" value="Nucleotide-diphossugar_trans"/>
</dbReference>
<dbReference type="PANTHER" id="PTHR43685:SF5">
    <property type="entry name" value="GLYCOSYLTRANSFERASE EPSE-RELATED"/>
    <property type="match status" value="1"/>
</dbReference>
<keyword evidence="2" id="KW-0328">Glycosyltransferase</keyword>
<dbReference type="EMBL" id="JAAZSR010000064">
    <property type="protein sequence ID" value="NKX50130.1"/>
    <property type="molecule type" value="Genomic_DNA"/>
</dbReference>
<protein>
    <submittedName>
        <fullName evidence="5">Glycosyltransferase family 2 protein</fullName>
    </submittedName>
</protein>
<reference evidence="5 6" key="1">
    <citation type="submission" date="2020-04" db="EMBL/GenBank/DDBJ databases">
        <authorList>
            <person name="Liu S."/>
        </authorList>
    </citation>
    <scope>NUCLEOTIDE SEQUENCE [LARGE SCALE GENOMIC DNA]</scope>
    <source>
        <strain evidence="5 6">CGMCC 1.15091</strain>
    </source>
</reference>
<dbReference type="Pfam" id="PF00535">
    <property type="entry name" value="Glycos_transf_2"/>
    <property type="match status" value="1"/>
</dbReference>
<feature type="domain" description="Glycosyltransferase 2-like" evidence="4">
    <location>
        <begin position="1"/>
        <end position="122"/>
    </location>
</feature>
<name>A0ABX1JNF0_9MICC</name>
<dbReference type="SUPFAM" id="SSF53448">
    <property type="entry name" value="Nucleotide-diphospho-sugar transferases"/>
    <property type="match status" value="1"/>
</dbReference>
<gene>
    <name evidence="5" type="ORF">HER39_06015</name>
</gene>
<dbReference type="CDD" id="cd00761">
    <property type="entry name" value="Glyco_tranf_GTA_type"/>
    <property type="match status" value="1"/>
</dbReference>
<dbReference type="Proteomes" id="UP000523795">
    <property type="component" value="Unassembled WGS sequence"/>
</dbReference>
<evidence type="ECO:0000256" key="2">
    <source>
        <dbReference type="ARBA" id="ARBA00022676"/>
    </source>
</evidence>
<accession>A0ABX1JNF0</accession>
<dbReference type="Gene3D" id="3.90.550.10">
    <property type="entry name" value="Spore Coat Polysaccharide Biosynthesis Protein SpsA, Chain A"/>
    <property type="match status" value="1"/>
</dbReference>
<comment type="similarity">
    <text evidence="1">Belongs to the glycosyltransferase 2 family.</text>
</comment>
<dbReference type="InterPro" id="IPR050834">
    <property type="entry name" value="Glycosyltransf_2"/>
</dbReference>
<proteinExistence type="inferred from homology"/>
<evidence type="ECO:0000313" key="6">
    <source>
        <dbReference type="Proteomes" id="UP000523795"/>
    </source>
</evidence>
<evidence type="ECO:0000313" key="5">
    <source>
        <dbReference type="EMBL" id="NKX50130.1"/>
    </source>
</evidence>
<comment type="caution">
    <text evidence="5">The sequence shown here is derived from an EMBL/GenBank/DDBJ whole genome shotgun (WGS) entry which is preliminary data.</text>
</comment>
<evidence type="ECO:0000256" key="1">
    <source>
        <dbReference type="ARBA" id="ARBA00006739"/>
    </source>
</evidence>
<dbReference type="InterPro" id="IPR001173">
    <property type="entry name" value="Glyco_trans_2-like"/>
</dbReference>